<evidence type="ECO:0000256" key="1">
    <source>
        <dbReference type="ARBA" id="ARBA00004328"/>
    </source>
</evidence>
<accession>A0A1V4I7E0</accession>
<comment type="subcellular location">
    <subcellularLocation>
        <location evidence="1">Virion</location>
    </subcellularLocation>
</comment>
<dbReference type="InterPro" id="IPR054612">
    <property type="entry name" value="Phage_capsid-like_C"/>
</dbReference>
<evidence type="ECO:0000313" key="4">
    <source>
        <dbReference type="EMBL" id="OPJ55891.1"/>
    </source>
</evidence>
<name>A0A1V4I7E0_9FIRM</name>
<dbReference type="STRING" id="29349.CLOTH_10690"/>
<dbReference type="InterPro" id="IPR024455">
    <property type="entry name" value="Phage_capsid"/>
</dbReference>
<gene>
    <name evidence="4" type="ORF">CLOTH_10690</name>
</gene>
<reference evidence="4 5" key="1">
    <citation type="submission" date="2017-03" db="EMBL/GenBank/DDBJ databases">
        <title>Genome sequence of Clostridium thermoalcaliphilum DSM 7309.</title>
        <authorList>
            <person name="Poehlein A."/>
            <person name="Daniel R."/>
        </authorList>
    </citation>
    <scope>NUCLEOTIDE SEQUENCE [LARGE SCALE GENOMIC DNA]</scope>
    <source>
        <strain evidence="4 5">DSM 7309</strain>
    </source>
</reference>
<keyword evidence="5" id="KW-1185">Reference proteome</keyword>
<keyword evidence="2" id="KW-0175">Coiled coil</keyword>
<feature type="coiled-coil region" evidence="2">
    <location>
        <begin position="7"/>
        <end position="68"/>
    </location>
</feature>
<evidence type="ECO:0000313" key="5">
    <source>
        <dbReference type="Proteomes" id="UP000190140"/>
    </source>
</evidence>
<dbReference type="OrthoDB" id="2043141at2"/>
<dbReference type="SUPFAM" id="SSF56563">
    <property type="entry name" value="Major capsid protein gp5"/>
    <property type="match status" value="1"/>
</dbReference>
<feature type="domain" description="Phage capsid-like C-terminal" evidence="3">
    <location>
        <begin position="127"/>
        <end position="415"/>
    </location>
</feature>
<dbReference type="Gene3D" id="3.30.2400.10">
    <property type="entry name" value="Major capsid protein gp5"/>
    <property type="match status" value="1"/>
</dbReference>
<evidence type="ECO:0000259" key="3">
    <source>
        <dbReference type="Pfam" id="PF05065"/>
    </source>
</evidence>
<comment type="caution">
    <text evidence="4">The sequence shown here is derived from an EMBL/GenBank/DDBJ whole genome shotgun (WGS) entry which is preliminary data.</text>
</comment>
<proteinExistence type="predicted"/>
<dbReference type="NCBIfam" id="TIGR01554">
    <property type="entry name" value="major_cap_HK97"/>
    <property type="match status" value="1"/>
</dbReference>
<protein>
    <submittedName>
        <fullName evidence="4">Phage capsid family protein</fullName>
    </submittedName>
</protein>
<dbReference type="EMBL" id="MZGW01000003">
    <property type="protein sequence ID" value="OPJ55891.1"/>
    <property type="molecule type" value="Genomic_DNA"/>
</dbReference>
<dbReference type="AlphaFoldDB" id="A0A1V4I7E0"/>
<organism evidence="4 5">
    <name type="scientific">Alkalithermobacter paradoxus</name>
    <dbReference type="NCBI Taxonomy" id="29349"/>
    <lineage>
        <taxon>Bacteria</taxon>
        <taxon>Bacillati</taxon>
        <taxon>Bacillota</taxon>
        <taxon>Clostridia</taxon>
        <taxon>Peptostreptococcales</taxon>
        <taxon>Tepidibacteraceae</taxon>
        <taxon>Alkalithermobacter</taxon>
    </lineage>
</organism>
<sequence length="429" mass="47555">MYMSEKMKELLAQLSNLETESKNLINKEDATADEINAKLSEIKALKAKIEAQKEIDAINAEREKQAQTPVNEPIYAQPKNHNEKKWKSMGEFLSAVAKASSPGGRMDNRLTYQNSATGLNESIASEGGFLLENEFINDLFESMMAQSQVANRIRMIPIGANTNRLRALGIDENSRANGSRWGGVQAYWVAEAETAAQSKPKFKEIEMSLQKLLALCYVTDDLLEDTTALEAIVRQAYADEMSFKIDDAIINGTGVGMPLGILNSDALVTVPKEKDQAAGTIKYENILKMWSSMPARLRANAVWYINQEIEPQLYTMALNIGTGGAPVFMPSGGAATSQYSTLLNRPIIPIEQCSPLGKKGDIILADPTQYIGIDKKSLTSDVSIHVRFLYDEQVFRFIYKFNGMPYKNKPIMPYKGANPLSPFVTLADR</sequence>
<dbReference type="Proteomes" id="UP000190140">
    <property type="component" value="Unassembled WGS sequence"/>
</dbReference>
<evidence type="ECO:0000256" key="2">
    <source>
        <dbReference type="SAM" id="Coils"/>
    </source>
</evidence>
<dbReference type="Pfam" id="PF05065">
    <property type="entry name" value="Phage_capsid"/>
    <property type="match status" value="1"/>
</dbReference>